<keyword evidence="7 9" id="KW-0067">ATP-binding</keyword>
<accession>A0ABM8FLV9</accession>
<organism evidence="13 14">
    <name type="scientific">Hydrogenimonas cancrithermarum</name>
    <dbReference type="NCBI Taxonomy" id="2993563"/>
    <lineage>
        <taxon>Bacteria</taxon>
        <taxon>Pseudomonadati</taxon>
        <taxon>Campylobacterota</taxon>
        <taxon>Epsilonproteobacteria</taxon>
        <taxon>Campylobacterales</taxon>
        <taxon>Hydrogenimonadaceae</taxon>
        <taxon>Hydrogenimonas</taxon>
    </lineage>
</organism>
<dbReference type="InterPro" id="IPR036565">
    <property type="entry name" value="Mur-like_cat_sf"/>
</dbReference>
<name>A0ABM8FLV9_9BACT</name>
<dbReference type="GO" id="GO:0016874">
    <property type="term" value="F:ligase activity"/>
    <property type="evidence" value="ECO:0007669"/>
    <property type="project" value="UniProtKB-KW"/>
</dbReference>
<evidence type="ECO:0000256" key="10">
    <source>
        <dbReference type="RuleBase" id="RU003664"/>
    </source>
</evidence>
<feature type="binding site" evidence="9">
    <location>
        <begin position="109"/>
        <end position="115"/>
    </location>
    <ligand>
        <name>ATP</name>
        <dbReference type="ChEBI" id="CHEBI:30616"/>
    </ligand>
</feature>
<evidence type="ECO:0000256" key="3">
    <source>
        <dbReference type="ARBA" id="ARBA00022490"/>
    </source>
</evidence>
<dbReference type="HAMAP" id="MF_00639">
    <property type="entry name" value="MurD"/>
    <property type="match status" value="1"/>
</dbReference>
<dbReference type="Proteomes" id="UP001321445">
    <property type="component" value="Chromosome"/>
</dbReference>
<evidence type="ECO:0000313" key="13">
    <source>
        <dbReference type="EMBL" id="BDY12692.1"/>
    </source>
</evidence>
<dbReference type="SUPFAM" id="SSF53623">
    <property type="entry name" value="MurD-like peptide ligases, catalytic domain"/>
    <property type="match status" value="1"/>
</dbReference>
<evidence type="ECO:0000256" key="9">
    <source>
        <dbReference type="HAMAP-Rule" id="MF_00639"/>
    </source>
</evidence>
<evidence type="ECO:0000256" key="4">
    <source>
        <dbReference type="ARBA" id="ARBA00022598"/>
    </source>
</evidence>
<dbReference type="Gene3D" id="3.40.1190.10">
    <property type="entry name" value="Mur-like, catalytic domain"/>
    <property type="match status" value="1"/>
</dbReference>
<evidence type="ECO:0000256" key="2">
    <source>
        <dbReference type="ARBA" id="ARBA00004752"/>
    </source>
</evidence>
<keyword evidence="9 10" id="KW-0961">Cell wall biogenesis/degradation</keyword>
<comment type="function">
    <text evidence="9 10">Cell wall formation. Catalyzes the addition of glutamate to the nucleotide precursor UDP-N-acetylmuramoyl-L-alanine (UMA).</text>
</comment>
<comment type="catalytic activity">
    <reaction evidence="9 10">
        <text>UDP-N-acetyl-alpha-D-muramoyl-L-alanine + D-glutamate + ATP = UDP-N-acetyl-alpha-D-muramoyl-L-alanyl-D-glutamate + ADP + phosphate + H(+)</text>
        <dbReference type="Rhea" id="RHEA:16429"/>
        <dbReference type="ChEBI" id="CHEBI:15378"/>
        <dbReference type="ChEBI" id="CHEBI:29986"/>
        <dbReference type="ChEBI" id="CHEBI:30616"/>
        <dbReference type="ChEBI" id="CHEBI:43474"/>
        <dbReference type="ChEBI" id="CHEBI:83898"/>
        <dbReference type="ChEBI" id="CHEBI:83900"/>
        <dbReference type="ChEBI" id="CHEBI:456216"/>
        <dbReference type="EC" id="6.3.2.9"/>
    </reaction>
</comment>
<dbReference type="InterPro" id="IPR036615">
    <property type="entry name" value="Mur_ligase_C_dom_sf"/>
</dbReference>
<evidence type="ECO:0000313" key="14">
    <source>
        <dbReference type="Proteomes" id="UP001321445"/>
    </source>
</evidence>
<reference evidence="13 14" key="1">
    <citation type="submission" date="2023-03" db="EMBL/GenBank/DDBJ databases">
        <title>Description of Hydrogenimonas sp. ISO32.</title>
        <authorList>
            <person name="Mino S."/>
            <person name="Fukazawa S."/>
            <person name="Sawabe T."/>
        </authorList>
    </citation>
    <scope>NUCLEOTIDE SEQUENCE [LARGE SCALE GENOMIC DNA]</scope>
    <source>
        <strain evidence="13 14">ISO32</strain>
    </source>
</reference>
<dbReference type="Gene3D" id="3.90.190.20">
    <property type="entry name" value="Mur ligase, C-terminal domain"/>
    <property type="match status" value="1"/>
</dbReference>
<dbReference type="Pfam" id="PF08245">
    <property type="entry name" value="Mur_ligase_M"/>
    <property type="match status" value="1"/>
</dbReference>
<feature type="domain" description="Mur ligase central" evidence="12">
    <location>
        <begin position="107"/>
        <end position="204"/>
    </location>
</feature>
<dbReference type="EC" id="6.3.2.9" evidence="9 10"/>
<dbReference type="InterPro" id="IPR005762">
    <property type="entry name" value="MurD"/>
</dbReference>
<keyword evidence="3 9" id="KW-0963">Cytoplasm</keyword>
<dbReference type="PROSITE" id="PS01011">
    <property type="entry name" value="FOLYLPOLYGLU_SYNT_1"/>
    <property type="match status" value="1"/>
</dbReference>
<comment type="pathway">
    <text evidence="2 9 10">Cell wall biogenesis; peptidoglycan biosynthesis.</text>
</comment>
<dbReference type="InterPro" id="IPR018109">
    <property type="entry name" value="Folylpolyglutamate_synth_CS"/>
</dbReference>
<evidence type="ECO:0000256" key="1">
    <source>
        <dbReference type="ARBA" id="ARBA00004496"/>
    </source>
</evidence>
<keyword evidence="9 10" id="KW-0133">Cell shape</keyword>
<keyword evidence="8 9" id="KW-0131">Cell cycle</keyword>
<dbReference type="PANTHER" id="PTHR43692">
    <property type="entry name" value="UDP-N-ACETYLMURAMOYLALANINE--D-GLUTAMATE LIGASE"/>
    <property type="match status" value="1"/>
</dbReference>
<dbReference type="PANTHER" id="PTHR43692:SF1">
    <property type="entry name" value="UDP-N-ACETYLMURAMOYLALANINE--D-GLUTAMATE LIGASE"/>
    <property type="match status" value="1"/>
</dbReference>
<keyword evidence="6 9" id="KW-0547">Nucleotide-binding</keyword>
<proteinExistence type="inferred from homology"/>
<gene>
    <name evidence="9 13" type="primary">murD</name>
    <name evidence="13" type="ORF">HCR_10040</name>
</gene>
<dbReference type="InterPro" id="IPR013221">
    <property type="entry name" value="Mur_ligase_cen"/>
</dbReference>
<keyword evidence="4 9" id="KW-0436">Ligase</keyword>
<keyword evidence="9 10" id="KW-0573">Peptidoglycan synthesis</keyword>
<comment type="similarity">
    <text evidence="9">Belongs to the MurCDEF family.</text>
</comment>
<feature type="domain" description="Mur ligase C-terminal" evidence="11">
    <location>
        <begin position="277"/>
        <end position="386"/>
    </location>
</feature>
<dbReference type="SUPFAM" id="SSF53244">
    <property type="entry name" value="MurD-like peptide ligases, peptide-binding domain"/>
    <property type="match status" value="1"/>
</dbReference>
<evidence type="ECO:0000256" key="8">
    <source>
        <dbReference type="ARBA" id="ARBA00023306"/>
    </source>
</evidence>
<evidence type="ECO:0000259" key="11">
    <source>
        <dbReference type="Pfam" id="PF02875"/>
    </source>
</evidence>
<dbReference type="Pfam" id="PF02875">
    <property type="entry name" value="Mur_ligase_C"/>
    <property type="match status" value="1"/>
</dbReference>
<evidence type="ECO:0000256" key="7">
    <source>
        <dbReference type="ARBA" id="ARBA00022840"/>
    </source>
</evidence>
<keyword evidence="5 9" id="KW-0132">Cell division</keyword>
<keyword evidence="14" id="KW-1185">Reference proteome</keyword>
<dbReference type="InterPro" id="IPR004101">
    <property type="entry name" value="Mur_ligase_C"/>
</dbReference>
<evidence type="ECO:0000259" key="12">
    <source>
        <dbReference type="Pfam" id="PF08245"/>
    </source>
</evidence>
<dbReference type="NCBIfam" id="TIGR01087">
    <property type="entry name" value="murD"/>
    <property type="match status" value="1"/>
</dbReference>
<dbReference type="EMBL" id="AP027370">
    <property type="protein sequence ID" value="BDY12692.1"/>
    <property type="molecule type" value="Genomic_DNA"/>
</dbReference>
<protein>
    <recommendedName>
        <fullName evidence="9 10">UDP-N-acetylmuramoylalanine--D-glutamate ligase</fullName>
        <ecNumber evidence="9 10">6.3.2.9</ecNumber>
    </recommendedName>
    <alternativeName>
        <fullName evidence="9">D-glutamic acid-adding enzyme</fullName>
    </alternativeName>
    <alternativeName>
        <fullName evidence="9">UDP-N-acetylmuramoyl-L-alanyl-D-glutamate synthetase</fullName>
    </alternativeName>
</protein>
<comment type="subcellular location">
    <subcellularLocation>
        <location evidence="1 9 10">Cytoplasm</location>
    </subcellularLocation>
</comment>
<evidence type="ECO:0000256" key="5">
    <source>
        <dbReference type="ARBA" id="ARBA00022618"/>
    </source>
</evidence>
<sequence>MMARITLFGYAKTTRAIAKRFGPCTFFDDKVTVPHKDDDGNLLMPPSLFDPDKSGVEIPSPGFPPNHPLIQKAKNLISEYDLFLSNHGKKFLNTQHSILNTPYTIWISGTNGKTTTTQMITHLLSHRGAVSGGNIGTPLAEMDPDAPIWILETSSFTLHYTKYAKPDLYLLLPVTPDHLAWHGGEEGYISDKLSPLKRMREGEAILLPEMFAGRPTDGFKIPYTSVGDLAEYFGIDPRKIRFEGAFLLDALLALGVSKILFDEIDYEKINAFRLDPHRQEKIVDSRDRLWINDSKATNIDATIQALVPFKKRKIFLILGGDDKGVDLTPLFDALKSYDVAIFAIGKNSEKIADLADRHALRCIVTETLDHAVTAIDKIHTRDAVALLSPAAASLDQFSSYAERGNLFKEIVSSF</sequence>
<evidence type="ECO:0000256" key="6">
    <source>
        <dbReference type="ARBA" id="ARBA00022741"/>
    </source>
</evidence>